<evidence type="ECO:0000313" key="2">
    <source>
        <dbReference type="EMBL" id="KGM94300.1"/>
    </source>
</evidence>
<dbReference type="AlphaFoldDB" id="A0A0A0I3Q0"/>
<protein>
    <submittedName>
        <fullName evidence="2">CRISPR-associated protein Cas5</fullName>
    </submittedName>
</protein>
<keyword evidence="1" id="KW-0051">Antiviral defense</keyword>
<dbReference type="OrthoDB" id="5363158at2"/>
<sequence>MNVLKFQLSGETAFFKRPDVNTYLYFTYGNIHKVALLGMLGAIMGYTGYNSQCNKIYKHKTKEKVYPEFYEKLKEIKIGIVPINRHGYNLKKVQTFNNSVGYASQEKGGNLIVKEQWLEKPKWEIYILIENEITEELADRLKNYRFKYIPYLGKNDHLADISFVEIINDAKEVSNFDELDSLFISKYFSLNLDEDDDLDCDETIWKYEEDLPIALEETTNKYELERFMFTNASLDAKNNQEFSIYKCNDKNIFFF</sequence>
<name>A0A0A0I3Q0_CLONO</name>
<accession>A0A0A0I3Q0</accession>
<evidence type="ECO:0000256" key="1">
    <source>
        <dbReference type="ARBA" id="ARBA00023118"/>
    </source>
</evidence>
<dbReference type="InterPro" id="IPR013421">
    <property type="entry name" value="CRISPR-assoc_prot_Cas5_HALMA"/>
</dbReference>
<dbReference type="RefSeq" id="WP_039256205.1">
    <property type="nucleotide sequence ID" value="NZ_JENJ01000076.1"/>
</dbReference>
<organism evidence="2 3">
    <name type="scientific">Clostridium novyi A str. 4552</name>
    <dbReference type="NCBI Taxonomy" id="1444289"/>
    <lineage>
        <taxon>Bacteria</taxon>
        <taxon>Bacillati</taxon>
        <taxon>Bacillota</taxon>
        <taxon>Clostridia</taxon>
        <taxon>Eubacteriales</taxon>
        <taxon>Clostridiaceae</taxon>
        <taxon>Clostridium</taxon>
    </lineage>
</organism>
<dbReference type="Proteomes" id="UP000030012">
    <property type="component" value="Unassembled WGS sequence"/>
</dbReference>
<dbReference type="GO" id="GO:0051607">
    <property type="term" value="P:defense response to virus"/>
    <property type="evidence" value="ECO:0007669"/>
    <property type="project" value="UniProtKB-KW"/>
</dbReference>
<dbReference type="NCBIfam" id="TIGR02593">
    <property type="entry name" value="CRISPR_cas5"/>
    <property type="match status" value="1"/>
</dbReference>
<gene>
    <name evidence="2" type="ORF">Z968_11860</name>
</gene>
<dbReference type="InterPro" id="IPR013422">
    <property type="entry name" value="CRISPR-assoc_prot_Cas5_N"/>
</dbReference>
<proteinExistence type="predicted"/>
<dbReference type="Pfam" id="PF09704">
    <property type="entry name" value="Cas_Cas5d"/>
    <property type="match status" value="1"/>
</dbReference>
<reference evidence="2 3" key="1">
    <citation type="submission" date="2014-01" db="EMBL/GenBank/DDBJ databases">
        <title>Plasmidome dynamics in the species complex Clostridium novyi sensu lato converts strains of independent lineages into distinctly different pathogens.</title>
        <authorList>
            <person name="Skarin H."/>
            <person name="Segerman B."/>
        </authorList>
    </citation>
    <scope>NUCLEOTIDE SEQUENCE [LARGE SCALE GENOMIC DNA]</scope>
    <source>
        <strain evidence="2 3">4552</strain>
    </source>
</reference>
<comment type="caution">
    <text evidence="2">The sequence shown here is derived from an EMBL/GenBank/DDBJ whole genome shotgun (WGS) entry which is preliminary data.</text>
</comment>
<dbReference type="InterPro" id="IPR021124">
    <property type="entry name" value="CRISPR-assoc_prot_Cas5"/>
</dbReference>
<evidence type="ECO:0000313" key="3">
    <source>
        <dbReference type="Proteomes" id="UP000030012"/>
    </source>
</evidence>
<dbReference type="GO" id="GO:0043571">
    <property type="term" value="P:maintenance of CRISPR repeat elements"/>
    <property type="evidence" value="ECO:0007669"/>
    <property type="project" value="InterPro"/>
</dbReference>
<dbReference type="EMBL" id="JENJ01000076">
    <property type="protein sequence ID" value="KGM94300.1"/>
    <property type="molecule type" value="Genomic_DNA"/>
</dbReference>
<dbReference type="NCBIfam" id="TIGR02592">
    <property type="entry name" value="cas_Cas5h"/>
    <property type="match status" value="1"/>
</dbReference>